<dbReference type="InterPro" id="IPR017850">
    <property type="entry name" value="Alkaline_phosphatase_core_sf"/>
</dbReference>
<dbReference type="Proteomes" id="UP001500325">
    <property type="component" value="Unassembled WGS sequence"/>
</dbReference>
<protein>
    <recommendedName>
        <fullName evidence="5">Phosphoglycerol transferase MdoB</fullName>
    </recommendedName>
</protein>
<evidence type="ECO:0000256" key="2">
    <source>
        <dbReference type="SAM" id="Phobius"/>
    </source>
</evidence>
<feature type="transmembrane region" description="Helical" evidence="2">
    <location>
        <begin position="80"/>
        <end position="98"/>
    </location>
</feature>
<sequence length="555" mass="59671">MTVTTPSETAPPPASDDRPRRARRIGSVLLTALAAVLVLVALTAPAEVVQLEPLAFLRLPVEGLAGAELLLLLRGRARRVAALAGGALLGVLLLLRVTDLGFRSVLVRPFDPVLDGALLGNAVDFLNGSFGRAGGIAAMIGAGLLVVAVPVLLALAVRRLAGLLGEHRRTSARVVAVLTAAWVVCAVLGAQLLPPVPFAARSAASLAWATAEQVPVSIADEREFARQASVDAFRDTPPDQLLGALKGKDVVVAYVESYGRSAVEDPQYAAGVGATLERGDRDLAAAGFGSRSGWLTSPIAGGGSWLAHATFLSGLWIDNQQRYRSLTSSDRLTLTKAFQRGDWRTADVMPGTSAAWPEGAFYGVDRHYDVHALGYRGLNYSWSPMPDQFALSRFQELEYGVPGRGPLMSEVTLTSSHVPWTPVPTMRDWNSLGDGSVYDEEVRAAAPPDVVWSDPARVRDSYRRTIQYSLEALTSWVTHYGDDDLVLIVLGDHQPAPIITGGSPNHDVPISVVTRDRTVLDKVAAWQWQPGLTPATDAPVWRMDAFRDRFLDTFR</sequence>
<dbReference type="RefSeq" id="WP_345384397.1">
    <property type="nucleotide sequence ID" value="NZ_BAABIC010000032.1"/>
</dbReference>
<gene>
    <name evidence="3" type="ORF">GCM10023215_62530</name>
</gene>
<keyword evidence="2" id="KW-0472">Membrane</keyword>
<accession>A0ABP8XN41</accession>
<feature type="transmembrane region" description="Helical" evidence="2">
    <location>
        <begin position="136"/>
        <end position="158"/>
    </location>
</feature>
<evidence type="ECO:0000256" key="1">
    <source>
        <dbReference type="SAM" id="MobiDB-lite"/>
    </source>
</evidence>
<evidence type="ECO:0000313" key="3">
    <source>
        <dbReference type="EMBL" id="GAA4711626.1"/>
    </source>
</evidence>
<feature type="transmembrane region" description="Helical" evidence="2">
    <location>
        <begin position="170"/>
        <end position="193"/>
    </location>
</feature>
<evidence type="ECO:0008006" key="5">
    <source>
        <dbReference type="Google" id="ProtNLM"/>
    </source>
</evidence>
<feature type="region of interest" description="Disordered" evidence="1">
    <location>
        <begin position="1"/>
        <end position="20"/>
    </location>
</feature>
<keyword evidence="2" id="KW-0812">Transmembrane</keyword>
<evidence type="ECO:0000313" key="4">
    <source>
        <dbReference type="Proteomes" id="UP001500325"/>
    </source>
</evidence>
<proteinExistence type="predicted"/>
<feature type="transmembrane region" description="Helical" evidence="2">
    <location>
        <begin position="55"/>
        <end position="73"/>
    </location>
</feature>
<dbReference type="EMBL" id="BAABIC010000032">
    <property type="protein sequence ID" value="GAA4711626.1"/>
    <property type="molecule type" value="Genomic_DNA"/>
</dbReference>
<reference evidence="4" key="1">
    <citation type="journal article" date="2019" name="Int. J. Syst. Evol. Microbiol.">
        <title>The Global Catalogue of Microorganisms (GCM) 10K type strain sequencing project: providing services to taxonomists for standard genome sequencing and annotation.</title>
        <authorList>
            <consortium name="The Broad Institute Genomics Platform"/>
            <consortium name="The Broad Institute Genome Sequencing Center for Infectious Disease"/>
            <person name="Wu L."/>
            <person name="Ma J."/>
        </authorList>
    </citation>
    <scope>NUCLEOTIDE SEQUENCE [LARGE SCALE GENOMIC DNA]</scope>
    <source>
        <strain evidence="4">JCM 18055</strain>
    </source>
</reference>
<name>A0ABP8XN41_9PSEU</name>
<keyword evidence="4" id="KW-1185">Reference proteome</keyword>
<feature type="transmembrane region" description="Helical" evidence="2">
    <location>
        <begin position="25"/>
        <end position="43"/>
    </location>
</feature>
<dbReference type="Gene3D" id="3.40.720.10">
    <property type="entry name" value="Alkaline Phosphatase, subunit A"/>
    <property type="match status" value="1"/>
</dbReference>
<keyword evidence="2" id="KW-1133">Transmembrane helix</keyword>
<comment type="caution">
    <text evidence="3">The sequence shown here is derived from an EMBL/GenBank/DDBJ whole genome shotgun (WGS) entry which is preliminary data.</text>
</comment>
<organism evidence="3 4">
    <name type="scientific">Pseudonocardia yuanmonensis</name>
    <dbReference type="NCBI Taxonomy" id="1095914"/>
    <lineage>
        <taxon>Bacteria</taxon>
        <taxon>Bacillati</taxon>
        <taxon>Actinomycetota</taxon>
        <taxon>Actinomycetes</taxon>
        <taxon>Pseudonocardiales</taxon>
        <taxon>Pseudonocardiaceae</taxon>
        <taxon>Pseudonocardia</taxon>
    </lineage>
</organism>